<gene>
    <name evidence="2" type="ORF">XNOV1_A025938</name>
</gene>
<dbReference type="Proteomes" id="UP001178508">
    <property type="component" value="Chromosome 5"/>
</dbReference>
<keyword evidence="3" id="KW-1185">Reference proteome</keyword>
<name>A0AAV1F7I1_XYRNO</name>
<sequence>MSTPPLHGQEAGCGCRHDPTVEEGFGPTSKQKHTPSKLITQMSFGASCTS</sequence>
<protein>
    <submittedName>
        <fullName evidence="2">Uncharacterized protein</fullName>
    </submittedName>
</protein>
<accession>A0AAV1F7I1</accession>
<dbReference type="AlphaFoldDB" id="A0AAV1F7I1"/>
<proteinExistence type="predicted"/>
<organism evidence="2 3">
    <name type="scientific">Xyrichtys novacula</name>
    <name type="common">Pearly razorfish</name>
    <name type="synonym">Hemipteronotus novacula</name>
    <dbReference type="NCBI Taxonomy" id="13765"/>
    <lineage>
        <taxon>Eukaryota</taxon>
        <taxon>Metazoa</taxon>
        <taxon>Chordata</taxon>
        <taxon>Craniata</taxon>
        <taxon>Vertebrata</taxon>
        <taxon>Euteleostomi</taxon>
        <taxon>Actinopterygii</taxon>
        <taxon>Neopterygii</taxon>
        <taxon>Teleostei</taxon>
        <taxon>Neoteleostei</taxon>
        <taxon>Acanthomorphata</taxon>
        <taxon>Eupercaria</taxon>
        <taxon>Labriformes</taxon>
        <taxon>Labridae</taxon>
        <taxon>Xyrichtys</taxon>
    </lineage>
</organism>
<reference evidence="2" key="1">
    <citation type="submission" date="2023-08" db="EMBL/GenBank/DDBJ databases">
        <authorList>
            <person name="Alioto T."/>
            <person name="Alioto T."/>
            <person name="Gomez Garrido J."/>
        </authorList>
    </citation>
    <scope>NUCLEOTIDE SEQUENCE</scope>
</reference>
<evidence type="ECO:0000256" key="1">
    <source>
        <dbReference type="SAM" id="MobiDB-lite"/>
    </source>
</evidence>
<evidence type="ECO:0000313" key="3">
    <source>
        <dbReference type="Proteomes" id="UP001178508"/>
    </source>
</evidence>
<evidence type="ECO:0000313" key="2">
    <source>
        <dbReference type="EMBL" id="CAJ1056998.1"/>
    </source>
</evidence>
<feature type="region of interest" description="Disordered" evidence="1">
    <location>
        <begin position="1"/>
        <end position="50"/>
    </location>
</feature>
<feature type="compositionally biased region" description="Polar residues" evidence="1">
    <location>
        <begin position="37"/>
        <end position="50"/>
    </location>
</feature>
<dbReference type="EMBL" id="OY660868">
    <property type="protein sequence ID" value="CAJ1056998.1"/>
    <property type="molecule type" value="Genomic_DNA"/>
</dbReference>